<dbReference type="OrthoDB" id="2285798at2759"/>
<comment type="caution">
    <text evidence="2">The sequence shown here is derived from an EMBL/GenBank/DDBJ whole genome shotgun (WGS) entry which is preliminary data.</text>
</comment>
<dbReference type="VEuPathDB" id="FungiDB:MUCCIDRAFT_84839"/>
<protein>
    <submittedName>
        <fullName evidence="2">Uncharacterized protein</fullName>
    </submittedName>
</protein>
<name>A0A168JD06_MUCCL</name>
<reference evidence="2 3" key="1">
    <citation type="submission" date="2015-06" db="EMBL/GenBank/DDBJ databases">
        <title>Expansion of signal transduction pathways in fungi by whole-genome duplication.</title>
        <authorList>
            <consortium name="DOE Joint Genome Institute"/>
            <person name="Corrochano L.M."/>
            <person name="Kuo A."/>
            <person name="Marcet-Houben M."/>
            <person name="Polaino S."/>
            <person name="Salamov A."/>
            <person name="Villalobos J.M."/>
            <person name="Alvarez M.I."/>
            <person name="Avalos J."/>
            <person name="Benito E.P."/>
            <person name="Benoit I."/>
            <person name="Burger G."/>
            <person name="Camino L.P."/>
            <person name="Canovas D."/>
            <person name="Cerda-Olmedo E."/>
            <person name="Cheng J.-F."/>
            <person name="Dominguez A."/>
            <person name="Elias M."/>
            <person name="Eslava A.P."/>
            <person name="Glaser F."/>
            <person name="Grimwood J."/>
            <person name="Gutierrez G."/>
            <person name="Heitman J."/>
            <person name="Henrissat B."/>
            <person name="Iturriaga E.A."/>
            <person name="Lang B.F."/>
            <person name="Lavin J.L."/>
            <person name="Lee S."/>
            <person name="Li W."/>
            <person name="Lindquist E."/>
            <person name="Lopez-Garcia S."/>
            <person name="Luque E.M."/>
            <person name="Marcos A.T."/>
            <person name="Martin J."/>
            <person name="Mccluskey K."/>
            <person name="Medina H.R."/>
            <person name="Miralles-Duran A."/>
            <person name="Miyazaki A."/>
            <person name="Munoz-Torres E."/>
            <person name="Oguiza J.A."/>
            <person name="Ohm R."/>
            <person name="Olmedo M."/>
            <person name="Orejas M."/>
            <person name="Ortiz-Castellanos L."/>
            <person name="Pisabarro A.G."/>
            <person name="Rodriguez-Romero J."/>
            <person name="Ruiz-Herrera J."/>
            <person name="Ruiz-Vazquez R."/>
            <person name="Sanz C."/>
            <person name="Schackwitz W."/>
            <person name="Schmutz J."/>
            <person name="Shahriari M."/>
            <person name="Shelest E."/>
            <person name="Silva-Franco F."/>
            <person name="Soanes D."/>
            <person name="Syed K."/>
            <person name="Tagua V.G."/>
            <person name="Talbot N.J."/>
            <person name="Thon M."/>
            <person name="De Vries R.P."/>
            <person name="Wiebenga A."/>
            <person name="Yadav J.S."/>
            <person name="Braun E.L."/>
            <person name="Baker S."/>
            <person name="Garre V."/>
            <person name="Horwitz B."/>
            <person name="Torres-Martinez S."/>
            <person name="Idnurm A."/>
            <person name="Herrera-Estrella A."/>
            <person name="Gabaldon T."/>
            <person name="Grigoriev I.V."/>
        </authorList>
    </citation>
    <scope>NUCLEOTIDE SEQUENCE [LARGE SCALE GENOMIC DNA]</scope>
    <source>
        <strain evidence="2 3">CBS 277.49</strain>
    </source>
</reference>
<dbReference type="STRING" id="747725.A0A168JD06"/>
<dbReference type="AlphaFoldDB" id="A0A168JD06"/>
<organism evidence="2 3">
    <name type="scientific">Mucor lusitanicus CBS 277.49</name>
    <dbReference type="NCBI Taxonomy" id="747725"/>
    <lineage>
        <taxon>Eukaryota</taxon>
        <taxon>Fungi</taxon>
        <taxon>Fungi incertae sedis</taxon>
        <taxon>Mucoromycota</taxon>
        <taxon>Mucoromycotina</taxon>
        <taxon>Mucoromycetes</taxon>
        <taxon>Mucorales</taxon>
        <taxon>Mucorineae</taxon>
        <taxon>Mucoraceae</taxon>
        <taxon>Mucor</taxon>
    </lineage>
</organism>
<sequence>MDPHEEEAEYKYYKYMEESSLNHPSIDKDLISSYSSYNSRSLPSQIHSDTVYNRPKSRNVTKSTASEPIRSKRPAISLTEEALAIHNNEIPPQQTIYPPTAMEDDNDTELIMERVDEKCRNIQLEFDEKIKASSQIKKHLVIHNVQQQLEAQMTKAEQDYSQSRTDIEAIHLMEKEYMDQGIQTDLQNKDVDQLQQVEGTLKGLSLSPKAFKAQVHQWKADAEQYTHTRKIIWDAPFVPVDSICRQLPTAVHLQDIENDDDICEYHRDRYYKVKDRANREKEANQQDYHATLMRLSNMIKQ</sequence>
<proteinExistence type="predicted"/>
<evidence type="ECO:0000313" key="3">
    <source>
        <dbReference type="Proteomes" id="UP000077051"/>
    </source>
</evidence>
<feature type="region of interest" description="Disordered" evidence="1">
    <location>
        <begin position="38"/>
        <end position="70"/>
    </location>
</feature>
<evidence type="ECO:0000313" key="2">
    <source>
        <dbReference type="EMBL" id="OAD01038.1"/>
    </source>
</evidence>
<keyword evidence="3" id="KW-1185">Reference proteome</keyword>
<gene>
    <name evidence="2" type="ORF">MUCCIDRAFT_84839</name>
</gene>
<evidence type="ECO:0000256" key="1">
    <source>
        <dbReference type="SAM" id="MobiDB-lite"/>
    </source>
</evidence>
<accession>A0A168JD06</accession>
<dbReference type="Proteomes" id="UP000077051">
    <property type="component" value="Unassembled WGS sequence"/>
</dbReference>
<dbReference type="EMBL" id="AMYB01000006">
    <property type="protein sequence ID" value="OAD01038.1"/>
    <property type="molecule type" value="Genomic_DNA"/>
</dbReference>